<reference evidence="2 3" key="1">
    <citation type="submission" date="2020-03" db="EMBL/GenBank/DDBJ databases">
        <title>Bacterial isolates of synthetic phycosphere.</title>
        <authorList>
            <person name="Fu H."/>
            <person name="Moran M.A."/>
        </authorList>
    </citation>
    <scope>NUCLEOTIDE SEQUENCE [LARGE SCALE GENOMIC DNA]</scope>
    <source>
        <strain evidence="2 3">HF1</strain>
    </source>
</reference>
<evidence type="ECO:0000313" key="2">
    <source>
        <dbReference type="EMBL" id="NIY72593.1"/>
    </source>
</evidence>
<feature type="transmembrane region" description="Helical" evidence="1">
    <location>
        <begin position="60"/>
        <end position="78"/>
    </location>
</feature>
<organism evidence="2 3">
    <name type="scientific">Marivivens donghaensis</name>
    <dbReference type="NCBI Taxonomy" id="1699413"/>
    <lineage>
        <taxon>Bacteria</taxon>
        <taxon>Pseudomonadati</taxon>
        <taxon>Pseudomonadota</taxon>
        <taxon>Alphaproteobacteria</taxon>
        <taxon>Rhodobacterales</taxon>
        <taxon>Paracoccaceae</taxon>
        <taxon>Marivivens group</taxon>
        <taxon>Marivivens</taxon>
    </lineage>
</organism>
<dbReference type="EMBL" id="JAATOP010000005">
    <property type="protein sequence ID" value="NIY72593.1"/>
    <property type="molecule type" value="Genomic_DNA"/>
</dbReference>
<dbReference type="Proteomes" id="UP000709466">
    <property type="component" value="Unassembled WGS sequence"/>
</dbReference>
<keyword evidence="1" id="KW-0472">Membrane</keyword>
<feature type="transmembrane region" description="Helical" evidence="1">
    <location>
        <begin position="21"/>
        <end position="40"/>
    </location>
</feature>
<evidence type="ECO:0000313" key="3">
    <source>
        <dbReference type="Proteomes" id="UP000709466"/>
    </source>
</evidence>
<sequence length="254" mass="28905">MAQQSTTRFIVRCLHSCSFGMLIVMNAVTIGYALLCAAQITPWLTLPLTFGDVIVTNAGMLVQLAFTLIMASLLFFIPTSKRVMDLEKSHRKFEVNMDDVARAYHVCHTADRAGVFTLSSEFDAVRERLHYLRDHPDLRTMEMDVLTVASQMGEKARELADVYGDEKVKRAKEFLRQRQEEAERHQEQIVDAMHICRELRQWADQVEAEETAVASQLEKLDGELQSVLPHLGYGFEPPEPDHKIVQMPMKPAAE</sequence>
<protein>
    <submittedName>
        <fullName evidence="2">DNA repair protein</fullName>
    </submittedName>
</protein>
<keyword evidence="1" id="KW-0812">Transmembrane</keyword>
<keyword evidence="1" id="KW-1133">Transmembrane helix</keyword>
<gene>
    <name evidence="2" type="ORF">HCZ30_09100</name>
</gene>
<accession>A0ABX0VWX8</accession>
<keyword evidence="3" id="KW-1185">Reference proteome</keyword>
<proteinExistence type="predicted"/>
<comment type="caution">
    <text evidence="2">The sequence shown here is derived from an EMBL/GenBank/DDBJ whole genome shotgun (WGS) entry which is preliminary data.</text>
</comment>
<evidence type="ECO:0000256" key="1">
    <source>
        <dbReference type="SAM" id="Phobius"/>
    </source>
</evidence>
<name>A0ABX0VWX8_9RHOB</name>